<comment type="caution">
    <text evidence="1">The sequence shown here is derived from an EMBL/GenBank/DDBJ whole genome shotgun (WGS) entry which is preliminary data.</text>
</comment>
<dbReference type="RefSeq" id="WP_344747095.1">
    <property type="nucleotide sequence ID" value="NZ_BAAAWW010000117.1"/>
</dbReference>
<keyword evidence="2" id="KW-1185">Reference proteome</keyword>
<dbReference type="Proteomes" id="UP001589610">
    <property type="component" value="Unassembled WGS sequence"/>
</dbReference>
<accession>A0ABV5TQ01</accession>
<protein>
    <recommendedName>
        <fullName evidence="3">Phage tail protein</fullName>
    </recommendedName>
</protein>
<name>A0ABV5TQ01_9ACTN</name>
<dbReference type="EMBL" id="JBHMBS010000031">
    <property type="protein sequence ID" value="MFB9681209.1"/>
    <property type="molecule type" value="Genomic_DNA"/>
</dbReference>
<evidence type="ECO:0008006" key="3">
    <source>
        <dbReference type="Google" id="ProtNLM"/>
    </source>
</evidence>
<evidence type="ECO:0000313" key="2">
    <source>
        <dbReference type="Proteomes" id="UP001589610"/>
    </source>
</evidence>
<evidence type="ECO:0000313" key="1">
    <source>
        <dbReference type="EMBL" id="MFB9681209.1"/>
    </source>
</evidence>
<reference evidence="1 2" key="1">
    <citation type="submission" date="2024-09" db="EMBL/GenBank/DDBJ databases">
        <authorList>
            <person name="Sun Q."/>
            <person name="Mori K."/>
        </authorList>
    </citation>
    <scope>NUCLEOTIDE SEQUENCE [LARGE SCALE GENOMIC DNA]</scope>
    <source>
        <strain evidence="1 2">JCM 3028</strain>
    </source>
</reference>
<organism evidence="1 2">
    <name type="scientific">Streptosporangium vulgare</name>
    <dbReference type="NCBI Taxonomy" id="46190"/>
    <lineage>
        <taxon>Bacteria</taxon>
        <taxon>Bacillati</taxon>
        <taxon>Actinomycetota</taxon>
        <taxon>Actinomycetes</taxon>
        <taxon>Streptosporangiales</taxon>
        <taxon>Streptosporangiaceae</taxon>
        <taxon>Streptosporangium</taxon>
    </lineage>
</organism>
<proteinExistence type="predicted"/>
<gene>
    <name evidence="1" type="ORF">ACFFRH_37515</name>
</gene>
<sequence>MALQDGWFSDTYIKAFANDIALDLSDTTPGAFKGALFTSSVASGTIDFDQSNPAYNSSPFASNETSGPGYTAGGTDITVTSWAVLVGSANKVGWKLSDLSWTSTTITTSGLLIYVPGLSNRAVLYRYFGQDYPTNDGDVEISWAADGATRFKLRPAA</sequence>